<gene>
    <name evidence="4" type="ORF">FNK824_LOCUS32277</name>
    <name evidence="3" type="ORF">SEV965_LOCUS24430</name>
</gene>
<sequence length="120" mass="13762">MKDQFADPDDDDSCDVNSTPTMKNDELEKYLRMNIEDVYKQPNSLPFWRDHQNKFPGLALLARRLFSIPVTSAGVERQFSSAGLTISQRRSSLDPDTVNDVLFVRSVQTLLQSKLDYFSK</sequence>
<evidence type="ECO:0000313" key="5">
    <source>
        <dbReference type="Proteomes" id="UP000663874"/>
    </source>
</evidence>
<dbReference type="Proteomes" id="UP000663874">
    <property type="component" value="Unassembled WGS sequence"/>
</dbReference>
<dbReference type="AlphaFoldDB" id="A0A819WCH2"/>
<protein>
    <recommendedName>
        <fullName evidence="2">HAT C-terminal dimerisation domain-containing protein</fullName>
    </recommendedName>
</protein>
<dbReference type="EMBL" id="CAJNOU010001885">
    <property type="protein sequence ID" value="CAF1264781.1"/>
    <property type="molecule type" value="Genomic_DNA"/>
</dbReference>
<dbReference type="SUPFAM" id="SSF53098">
    <property type="entry name" value="Ribonuclease H-like"/>
    <property type="match status" value="1"/>
</dbReference>
<evidence type="ECO:0000313" key="4">
    <source>
        <dbReference type="EMBL" id="CAF4120501.1"/>
    </source>
</evidence>
<organism evidence="4 5">
    <name type="scientific">Rotaria sordida</name>
    <dbReference type="NCBI Taxonomy" id="392033"/>
    <lineage>
        <taxon>Eukaryota</taxon>
        <taxon>Metazoa</taxon>
        <taxon>Spiralia</taxon>
        <taxon>Gnathifera</taxon>
        <taxon>Rotifera</taxon>
        <taxon>Eurotatoria</taxon>
        <taxon>Bdelloidea</taxon>
        <taxon>Philodinida</taxon>
        <taxon>Philodinidae</taxon>
        <taxon>Rotaria</taxon>
    </lineage>
</organism>
<evidence type="ECO:0000313" key="3">
    <source>
        <dbReference type="EMBL" id="CAF1264781.1"/>
    </source>
</evidence>
<dbReference type="PANTHER" id="PTHR47611:SF1">
    <property type="entry name" value="CCHC-TYPE DOMAIN-CONTAINING PROTEIN"/>
    <property type="match status" value="1"/>
</dbReference>
<feature type="domain" description="HAT C-terminal dimerisation" evidence="2">
    <location>
        <begin position="26"/>
        <end position="106"/>
    </location>
</feature>
<feature type="compositionally biased region" description="Acidic residues" evidence="1">
    <location>
        <begin position="1"/>
        <end position="14"/>
    </location>
</feature>
<reference evidence="4" key="1">
    <citation type="submission" date="2021-02" db="EMBL/GenBank/DDBJ databases">
        <authorList>
            <person name="Nowell W R."/>
        </authorList>
    </citation>
    <scope>NUCLEOTIDE SEQUENCE</scope>
</reference>
<dbReference type="PANTHER" id="PTHR47611">
    <property type="entry name" value="HAT DIMERISATION DOMAIN, C-TERMINAL"/>
    <property type="match status" value="1"/>
</dbReference>
<proteinExistence type="predicted"/>
<dbReference type="EMBL" id="CAJOBE010010962">
    <property type="protein sequence ID" value="CAF4120501.1"/>
    <property type="molecule type" value="Genomic_DNA"/>
</dbReference>
<comment type="caution">
    <text evidence="4">The sequence shown here is derived from an EMBL/GenBank/DDBJ whole genome shotgun (WGS) entry which is preliminary data.</text>
</comment>
<dbReference type="InterPro" id="IPR012337">
    <property type="entry name" value="RNaseH-like_sf"/>
</dbReference>
<dbReference type="Pfam" id="PF05699">
    <property type="entry name" value="Dimer_Tnp_hAT"/>
    <property type="match status" value="1"/>
</dbReference>
<dbReference type="InterPro" id="IPR008906">
    <property type="entry name" value="HATC_C_dom"/>
</dbReference>
<feature type="region of interest" description="Disordered" evidence="1">
    <location>
        <begin position="1"/>
        <end position="21"/>
    </location>
</feature>
<dbReference type="Proteomes" id="UP000663889">
    <property type="component" value="Unassembled WGS sequence"/>
</dbReference>
<dbReference type="GO" id="GO:0046983">
    <property type="term" value="F:protein dimerization activity"/>
    <property type="evidence" value="ECO:0007669"/>
    <property type="project" value="InterPro"/>
</dbReference>
<name>A0A819WCH2_9BILA</name>
<evidence type="ECO:0000259" key="2">
    <source>
        <dbReference type="Pfam" id="PF05699"/>
    </source>
</evidence>
<accession>A0A819WCH2</accession>
<evidence type="ECO:0000256" key="1">
    <source>
        <dbReference type="SAM" id="MobiDB-lite"/>
    </source>
</evidence>